<dbReference type="RefSeq" id="WP_166249539.1">
    <property type="nucleotide sequence ID" value="NZ_CP049616.1"/>
</dbReference>
<gene>
    <name evidence="1" type="ORF">GVT53_16245</name>
</gene>
<dbReference type="KEGG" id="mut:GVT53_16245"/>
<evidence type="ECO:0000313" key="1">
    <source>
        <dbReference type="EMBL" id="QII46161.1"/>
    </source>
</evidence>
<accession>A0A6G7J5K0</accession>
<reference evidence="1 2" key="1">
    <citation type="submission" date="2020-02" db="EMBL/GenBank/DDBJ databases">
        <title>Complete genome of Muricauda sp. 501str8.</title>
        <authorList>
            <person name="Dong B."/>
            <person name="Zhu S."/>
            <person name="Yang J."/>
            <person name="Chen J."/>
        </authorList>
    </citation>
    <scope>NUCLEOTIDE SEQUENCE [LARGE SCALE GENOMIC DNA]</scope>
    <source>
        <strain evidence="1 2">501str8</strain>
    </source>
</reference>
<evidence type="ECO:0000313" key="2">
    <source>
        <dbReference type="Proteomes" id="UP000502928"/>
    </source>
</evidence>
<dbReference type="AlphaFoldDB" id="A0A6G7J5K0"/>
<name>A0A6G7J5K0_9FLAO</name>
<dbReference type="EMBL" id="CP049616">
    <property type="protein sequence ID" value="QII46161.1"/>
    <property type="molecule type" value="Genomic_DNA"/>
</dbReference>
<protein>
    <submittedName>
        <fullName evidence="1">Uncharacterized protein</fullName>
    </submittedName>
</protein>
<keyword evidence="2" id="KW-1185">Reference proteome</keyword>
<proteinExistence type="predicted"/>
<dbReference type="Proteomes" id="UP000502928">
    <property type="component" value="Chromosome"/>
</dbReference>
<sequence>MKTFLYPIIALLLILSISASPIIPLLDKELGKTMVIGSAEEEKSSKVITIKKFDEEDTFNKYVFESNHQYISQEHNIRFIGYFFSVSDYTVEILDPPPRKLV</sequence>
<organism evidence="1 2">
    <name type="scientific">Flagellimonas oceani</name>
    <dbReference type="NCBI Taxonomy" id="2698672"/>
    <lineage>
        <taxon>Bacteria</taxon>
        <taxon>Pseudomonadati</taxon>
        <taxon>Bacteroidota</taxon>
        <taxon>Flavobacteriia</taxon>
        <taxon>Flavobacteriales</taxon>
        <taxon>Flavobacteriaceae</taxon>
        <taxon>Flagellimonas</taxon>
    </lineage>
</organism>